<proteinExistence type="predicted"/>
<evidence type="ECO:0000259" key="3">
    <source>
        <dbReference type="PROSITE" id="PS51677"/>
    </source>
</evidence>
<dbReference type="PROSITE" id="PS51677">
    <property type="entry name" value="NODB"/>
    <property type="match status" value="1"/>
</dbReference>
<evidence type="ECO:0000313" key="5">
    <source>
        <dbReference type="Proteomes" id="UP000249341"/>
    </source>
</evidence>
<dbReference type="GO" id="GO:0005975">
    <property type="term" value="P:carbohydrate metabolic process"/>
    <property type="evidence" value="ECO:0007669"/>
    <property type="project" value="InterPro"/>
</dbReference>
<gene>
    <name evidence="4" type="ORF">B0I29_12998</name>
</gene>
<comment type="subcellular location">
    <subcellularLocation>
        <location evidence="1">Secreted</location>
    </subcellularLocation>
</comment>
<dbReference type="Pfam" id="PF01522">
    <property type="entry name" value="Polysacc_deac_1"/>
    <property type="match status" value="1"/>
</dbReference>
<dbReference type="SUPFAM" id="SSF88713">
    <property type="entry name" value="Glycoside hydrolase/deacetylase"/>
    <property type="match status" value="1"/>
</dbReference>
<name>A0A327Z1S1_9ACTN</name>
<sequence>MIPVLLYHSVSEASSPFAITDAVFREHLRIIVASGRTPMTVSELFAGDGPKPERPVVVTVDDGFTDTATVAGPLLAEHRIPATVYVTTAFLGGRNRLDRAGVRDLHAMGHEIGGHSVHHRELDVLPARQAHAEVIGCRDTLRDLLGVPVHSFAYPYGYASARVRRLVAAAGHTTACAVRDTHATAAEPPYAVSRLTVRATTDTDRLRGWLDGTIRPQAWARDGLAVRGWRAYRAVRTRASPWRKTSV</sequence>
<keyword evidence="5" id="KW-1185">Reference proteome</keyword>
<dbReference type="GO" id="GO:0005576">
    <property type="term" value="C:extracellular region"/>
    <property type="evidence" value="ECO:0007669"/>
    <property type="project" value="UniProtKB-SubCell"/>
</dbReference>
<comment type="caution">
    <text evidence="4">The sequence shown here is derived from an EMBL/GenBank/DDBJ whole genome shotgun (WGS) entry which is preliminary data.</text>
</comment>
<dbReference type="PANTHER" id="PTHR34216:SF3">
    <property type="entry name" value="POLY-BETA-1,6-N-ACETYL-D-GLUCOSAMINE N-DEACETYLASE"/>
    <property type="match status" value="1"/>
</dbReference>
<evidence type="ECO:0000256" key="1">
    <source>
        <dbReference type="ARBA" id="ARBA00004613"/>
    </source>
</evidence>
<dbReference type="EMBL" id="QLMJ01000029">
    <property type="protein sequence ID" value="RAK26062.1"/>
    <property type="molecule type" value="Genomic_DNA"/>
</dbReference>
<evidence type="ECO:0000313" key="4">
    <source>
        <dbReference type="EMBL" id="RAK26062.1"/>
    </source>
</evidence>
<organism evidence="4 5">
    <name type="scientific">Actinoplanes lutulentus</name>
    <dbReference type="NCBI Taxonomy" id="1287878"/>
    <lineage>
        <taxon>Bacteria</taxon>
        <taxon>Bacillati</taxon>
        <taxon>Actinomycetota</taxon>
        <taxon>Actinomycetes</taxon>
        <taxon>Micromonosporales</taxon>
        <taxon>Micromonosporaceae</taxon>
        <taxon>Actinoplanes</taxon>
    </lineage>
</organism>
<protein>
    <submittedName>
        <fullName evidence="4">Polysaccharide deacetylase</fullName>
    </submittedName>
</protein>
<keyword evidence="2" id="KW-0732">Signal</keyword>
<dbReference type="InterPro" id="IPR051398">
    <property type="entry name" value="Polysacch_Deacetylase"/>
</dbReference>
<accession>A0A327Z1S1</accession>
<dbReference type="AlphaFoldDB" id="A0A327Z1S1"/>
<dbReference type="OrthoDB" id="9782872at2"/>
<dbReference type="GO" id="GO:0016810">
    <property type="term" value="F:hydrolase activity, acting on carbon-nitrogen (but not peptide) bonds"/>
    <property type="evidence" value="ECO:0007669"/>
    <property type="project" value="InterPro"/>
</dbReference>
<dbReference type="RefSeq" id="WP_111654896.1">
    <property type="nucleotide sequence ID" value="NZ_JACHWI010000002.1"/>
</dbReference>
<reference evidence="4 5" key="1">
    <citation type="submission" date="2018-06" db="EMBL/GenBank/DDBJ databases">
        <title>Genomic Encyclopedia of Type Strains, Phase III (KMG-III): the genomes of soil and plant-associated and newly described type strains.</title>
        <authorList>
            <person name="Whitman W."/>
        </authorList>
    </citation>
    <scope>NUCLEOTIDE SEQUENCE [LARGE SCALE GENOMIC DNA]</scope>
    <source>
        <strain evidence="4 5">CGMCC 4.7090</strain>
    </source>
</reference>
<feature type="domain" description="NodB homology" evidence="3">
    <location>
        <begin position="54"/>
        <end position="247"/>
    </location>
</feature>
<dbReference type="InterPro" id="IPR011330">
    <property type="entry name" value="Glyco_hydro/deAcase_b/a-brl"/>
</dbReference>
<dbReference type="Gene3D" id="3.20.20.370">
    <property type="entry name" value="Glycoside hydrolase/deacetylase"/>
    <property type="match status" value="1"/>
</dbReference>
<dbReference type="PANTHER" id="PTHR34216">
    <property type="match status" value="1"/>
</dbReference>
<evidence type="ECO:0000256" key="2">
    <source>
        <dbReference type="ARBA" id="ARBA00022729"/>
    </source>
</evidence>
<dbReference type="Proteomes" id="UP000249341">
    <property type="component" value="Unassembled WGS sequence"/>
</dbReference>
<dbReference type="InterPro" id="IPR002509">
    <property type="entry name" value="NODB_dom"/>
</dbReference>
<dbReference type="CDD" id="cd10918">
    <property type="entry name" value="CE4_NodB_like_5s_6s"/>
    <property type="match status" value="1"/>
</dbReference>